<protein>
    <recommendedName>
        <fullName evidence="1">N-acetyltransferase domain-containing protein</fullName>
    </recommendedName>
</protein>
<sequence length="270" mass="30363">MQTVLSLSVTLCAHAHLPYVHPKPLAHKSPWNTWNLWHQSAIEGRRKSSTGAVQYLPAICPDIVIREARPEDYWEVAETHCSSFFPDHGFPMDLVLRADRLVAMFSGFSIPRGCRKKCLVASNGNFEENHSVESESYENVEAGLKLHLNDGKVSGILTIDTIAEFLPRRGPLGKRRTGIAYISNVAVRQRRRRRGVARRLVIEAEALAKSWGCRSIALHCDVNNEAAVALYKSQGFRCVKVPEGAKWPHPKTIPGSTFHFMMKLLYAQYS</sequence>
<dbReference type="AlphaFoldDB" id="A9NZ99"/>
<dbReference type="PANTHER" id="PTHR47443">
    <property type="entry name" value="ACYL-COA N-ACYLTRANSFERASES (NAT) SUPERFAMILY PROTEIN"/>
    <property type="match status" value="1"/>
</dbReference>
<dbReference type="EMBL" id="EF086704">
    <property type="protein sequence ID" value="ABK25960.1"/>
    <property type="molecule type" value="mRNA"/>
</dbReference>
<dbReference type="Gene3D" id="3.40.630.30">
    <property type="match status" value="1"/>
</dbReference>
<dbReference type="GO" id="GO:0009507">
    <property type="term" value="C:chloroplast"/>
    <property type="evidence" value="ECO:0007669"/>
    <property type="project" value="TreeGrafter"/>
</dbReference>
<evidence type="ECO:0000313" key="2">
    <source>
        <dbReference type="EMBL" id="ABK25960.1"/>
    </source>
</evidence>
<name>A9NZ99_PICSI</name>
<dbReference type="PANTHER" id="PTHR47443:SF3">
    <property type="entry name" value="GCN5-RELATED N-ACETYLTRANSFERASE 4, CHLOROPLASTIC"/>
    <property type="match status" value="1"/>
</dbReference>
<dbReference type="GO" id="GO:0008080">
    <property type="term" value="F:N-acetyltransferase activity"/>
    <property type="evidence" value="ECO:0007669"/>
    <property type="project" value="TreeGrafter"/>
</dbReference>
<accession>A9NZ99</accession>
<dbReference type="SUPFAM" id="SSF55729">
    <property type="entry name" value="Acyl-CoA N-acyltransferases (Nat)"/>
    <property type="match status" value="1"/>
</dbReference>
<dbReference type="InterPro" id="IPR000182">
    <property type="entry name" value="GNAT_dom"/>
</dbReference>
<dbReference type="PROSITE" id="PS51186">
    <property type="entry name" value="GNAT"/>
    <property type="match status" value="1"/>
</dbReference>
<proteinExistence type="evidence at transcript level"/>
<dbReference type="Pfam" id="PF00583">
    <property type="entry name" value="Acetyltransf_1"/>
    <property type="match status" value="1"/>
</dbReference>
<dbReference type="InterPro" id="IPR016181">
    <property type="entry name" value="Acyl_CoA_acyltransferase"/>
</dbReference>
<reference evidence="2" key="1">
    <citation type="journal article" date="2008" name="BMC Genomics">
        <title>A conifer genomics resource of 200,000 spruce (Picea spp.) ESTs and 6,464 high-quality, sequence-finished full-length cDNAs for Sitka spruce (Picea sitchensis).</title>
        <authorList>
            <person name="Ralph S.G."/>
            <person name="Chun H.J."/>
            <person name="Kolosova N."/>
            <person name="Cooper D."/>
            <person name="Oddy C."/>
            <person name="Ritland C.E."/>
            <person name="Kirkpatrick R."/>
            <person name="Moore R."/>
            <person name="Barber S."/>
            <person name="Holt R.A."/>
            <person name="Jones S.J."/>
            <person name="Marra M.A."/>
            <person name="Douglas C.J."/>
            <person name="Ritland K."/>
            <person name="Bohlmann J."/>
        </authorList>
    </citation>
    <scope>NUCLEOTIDE SEQUENCE</scope>
    <source>
        <tissue evidence="2">Green portion of the leader tissue</tissue>
    </source>
</reference>
<organism evidence="2">
    <name type="scientific">Picea sitchensis</name>
    <name type="common">Sitka spruce</name>
    <name type="synonym">Pinus sitchensis</name>
    <dbReference type="NCBI Taxonomy" id="3332"/>
    <lineage>
        <taxon>Eukaryota</taxon>
        <taxon>Viridiplantae</taxon>
        <taxon>Streptophyta</taxon>
        <taxon>Embryophyta</taxon>
        <taxon>Tracheophyta</taxon>
        <taxon>Spermatophyta</taxon>
        <taxon>Pinopsida</taxon>
        <taxon>Pinidae</taxon>
        <taxon>Conifers I</taxon>
        <taxon>Pinales</taxon>
        <taxon>Pinaceae</taxon>
        <taxon>Picea</taxon>
    </lineage>
</organism>
<feature type="domain" description="N-acetyltransferase" evidence="1">
    <location>
        <begin position="63"/>
        <end position="267"/>
    </location>
</feature>
<evidence type="ECO:0000259" key="1">
    <source>
        <dbReference type="PROSITE" id="PS51186"/>
    </source>
</evidence>